<gene>
    <name evidence="2" type="ORF">E4U02_04900</name>
</gene>
<keyword evidence="3" id="KW-1185">Reference proteome</keyword>
<proteinExistence type="predicted"/>
<evidence type="ECO:0000313" key="3">
    <source>
        <dbReference type="Proteomes" id="UP000298358"/>
    </source>
</evidence>
<dbReference type="GO" id="GO:0003676">
    <property type="term" value="F:nucleic acid binding"/>
    <property type="evidence" value="ECO:0007669"/>
    <property type="project" value="InterPro"/>
</dbReference>
<dbReference type="Gene3D" id="3.30.420.10">
    <property type="entry name" value="Ribonuclease H-like superfamily/Ribonuclease H"/>
    <property type="match status" value="1"/>
</dbReference>
<dbReference type="GO" id="GO:0005829">
    <property type="term" value="C:cytosol"/>
    <property type="evidence" value="ECO:0007669"/>
    <property type="project" value="TreeGrafter"/>
</dbReference>
<dbReference type="InterPro" id="IPR036397">
    <property type="entry name" value="RNaseH_sf"/>
</dbReference>
<dbReference type="InterPro" id="IPR013520">
    <property type="entry name" value="Ribonucl_H"/>
</dbReference>
<dbReference type="RefSeq" id="WP_135113711.1">
    <property type="nucleotide sequence ID" value="NZ_BAAANG010000003.1"/>
</dbReference>
<accession>A0A4Y9FW76</accession>
<dbReference type="EMBL" id="SPQB01000007">
    <property type="protein sequence ID" value="TFU33582.1"/>
    <property type="molecule type" value="Genomic_DNA"/>
</dbReference>
<organism evidence="2 3">
    <name type="scientific">Microbacterium paludicola</name>
    <dbReference type="NCBI Taxonomy" id="300019"/>
    <lineage>
        <taxon>Bacteria</taxon>
        <taxon>Bacillati</taxon>
        <taxon>Actinomycetota</taxon>
        <taxon>Actinomycetes</taxon>
        <taxon>Micrococcales</taxon>
        <taxon>Microbacteriaceae</taxon>
        <taxon>Microbacterium</taxon>
    </lineage>
</organism>
<dbReference type="PANTHER" id="PTHR30231">
    <property type="entry name" value="DNA POLYMERASE III SUBUNIT EPSILON"/>
    <property type="match status" value="1"/>
</dbReference>
<dbReference type="SUPFAM" id="SSF53098">
    <property type="entry name" value="Ribonuclease H-like"/>
    <property type="match status" value="1"/>
</dbReference>
<dbReference type="GO" id="GO:0008408">
    <property type="term" value="F:3'-5' exonuclease activity"/>
    <property type="evidence" value="ECO:0007669"/>
    <property type="project" value="TreeGrafter"/>
</dbReference>
<dbReference type="InterPro" id="IPR012337">
    <property type="entry name" value="RNaseH-like_sf"/>
</dbReference>
<dbReference type="Pfam" id="PF00929">
    <property type="entry name" value="RNase_T"/>
    <property type="match status" value="1"/>
</dbReference>
<dbReference type="PANTHER" id="PTHR30231:SF42">
    <property type="entry name" value="EXONUCLEASE"/>
    <property type="match status" value="1"/>
</dbReference>
<reference evidence="2 3" key="1">
    <citation type="submission" date="2019-03" db="EMBL/GenBank/DDBJ databases">
        <title>Diversity of the mouse oral microbiome.</title>
        <authorList>
            <person name="Joseph S."/>
            <person name="Aduse-Opoku J."/>
            <person name="Curtis M."/>
            <person name="Wade W."/>
            <person name="Hashim A."/>
        </authorList>
    </citation>
    <scope>NUCLEOTIDE SEQUENCE [LARGE SCALE GENOMIC DNA]</scope>
    <source>
        <strain evidence="2 3">P1012</strain>
    </source>
</reference>
<dbReference type="Proteomes" id="UP000298358">
    <property type="component" value="Unassembled WGS sequence"/>
</dbReference>
<dbReference type="CDD" id="cd06130">
    <property type="entry name" value="DNA_pol_III_epsilon_like"/>
    <property type="match status" value="1"/>
</dbReference>
<sequence length="194" mass="20876">MALDFTAIDFETANGSRASACQVGLTKVRDGKVVETAGWLIRPPAGHDEFHEWNTRIHGIREEDVVDALGWDEQIEDLIGFAGDDVLVAHNASFDMGVLRTACEVTRYDLPAYRYACTLQVARKVYQLPSYRLPVAAEAAGFSGFAHHDAVADALACAHILIDAARRSGAEDVDGLAALIGTRIGQIQPAVLAA</sequence>
<evidence type="ECO:0000259" key="1">
    <source>
        <dbReference type="SMART" id="SM00479"/>
    </source>
</evidence>
<name>A0A4Y9FW76_9MICO</name>
<feature type="domain" description="Exonuclease" evidence="1">
    <location>
        <begin position="4"/>
        <end position="170"/>
    </location>
</feature>
<evidence type="ECO:0000313" key="2">
    <source>
        <dbReference type="EMBL" id="TFU33582.1"/>
    </source>
</evidence>
<dbReference type="OrthoDB" id="9803913at2"/>
<protein>
    <submittedName>
        <fullName evidence="2">DNA polymerase III subunit epsilon</fullName>
    </submittedName>
</protein>
<comment type="caution">
    <text evidence="2">The sequence shown here is derived from an EMBL/GenBank/DDBJ whole genome shotgun (WGS) entry which is preliminary data.</text>
</comment>
<dbReference type="SMART" id="SM00479">
    <property type="entry name" value="EXOIII"/>
    <property type="match status" value="1"/>
</dbReference>
<dbReference type="AlphaFoldDB" id="A0A4Y9FW76"/>